<name>A0A0H2YQW7_CLOP1</name>
<evidence type="ECO:0000313" key="3">
    <source>
        <dbReference type="EMBL" id="ABG82967.1"/>
    </source>
</evidence>
<dbReference type="Gene3D" id="2.30.30.30">
    <property type="match status" value="1"/>
</dbReference>
<dbReference type="STRING" id="195103.CPF_2691"/>
<evidence type="ECO:0000313" key="4">
    <source>
        <dbReference type="Proteomes" id="UP000001823"/>
    </source>
</evidence>
<keyword evidence="4" id="KW-1185">Reference proteome</keyword>
<dbReference type="KEGG" id="cpf:CPF_2691"/>
<reference evidence="3 4" key="1">
    <citation type="journal article" date="2006" name="Genome Res.">
        <title>Skewed genomic variability in strains of the toxigenic bacterial pathogen, Clostridium perfringens.</title>
        <authorList>
            <person name="Myers G.S."/>
            <person name="Rasko D.A."/>
            <person name="Cheung J.K."/>
            <person name="Ravel J."/>
            <person name="Seshadri R."/>
            <person name="Deboy R.T."/>
            <person name="Ren Q."/>
            <person name="Varga J."/>
            <person name="Awad M.M."/>
            <person name="Brinkac L.M."/>
            <person name="Daugherty S.C."/>
            <person name="Haft D.H."/>
            <person name="Dodson R.J."/>
            <person name="Madupu R."/>
            <person name="Nelson W.C."/>
            <person name="Rosovitz M.J."/>
            <person name="Sullivan S.A."/>
            <person name="Khouri H."/>
            <person name="Dimitrov G.I."/>
            <person name="Watkins K.L."/>
            <person name="Mulligan S."/>
            <person name="Benton J."/>
            <person name="Radune D."/>
            <person name="Fisher D.J."/>
            <person name="Atkins H.S."/>
            <person name="Hiscox T."/>
            <person name="Jost B.H."/>
            <person name="Billington S.J."/>
            <person name="Songer J.G."/>
            <person name="McClane B.A."/>
            <person name="Titball R.W."/>
            <person name="Rood J.I."/>
            <person name="Melville S.B."/>
            <person name="Paulsen I.T."/>
        </authorList>
    </citation>
    <scope>NUCLEOTIDE SEQUENCE [LARGE SCALE GENOMIC DNA]</scope>
    <source>
        <strain evidence="4">ATCC 13124 / DSM 756 / JCM 1290 / NCIMB 6125 / NCTC 8237 / S 107 / Type A</strain>
    </source>
</reference>
<keyword evidence="2" id="KW-0687">Ribonucleoprotein</keyword>
<keyword evidence="1" id="KW-0689">Ribosomal protein</keyword>
<dbReference type="EMBL" id="CP000246">
    <property type="protein sequence ID" value="ABG82967.1"/>
    <property type="molecule type" value="Genomic_DNA"/>
</dbReference>
<dbReference type="SUPFAM" id="SSF50104">
    <property type="entry name" value="Translation proteins SH3-like domain"/>
    <property type="match status" value="1"/>
</dbReference>
<organism evidence="3 4">
    <name type="scientific">Clostridium perfringens (strain ATCC 13124 / DSM 756 / JCM 1290 / NCIMB 6125 / NCTC 8237 / Type A)</name>
    <dbReference type="NCBI Taxonomy" id="195103"/>
    <lineage>
        <taxon>Bacteria</taxon>
        <taxon>Bacillati</taxon>
        <taxon>Bacillota</taxon>
        <taxon>Clostridia</taxon>
        <taxon>Eubacteriales</taxon>
        <taxon>Clostridiaceae</taxon>
        <taxon>Clostridium</taxon>
    </lineage>
</organism>
<dbReference type="InterPro" id="IPR014722">
    <property type="entry name" value="Rib_uL2_dom2"/>
</dbReference>
<evidence type="ECO:0000256" key="1">
    <source>
        <dbReference type="ARBA" id="ARBA00022980"/>
    </source>
</evidence>
<dbReference type="eggNOG" id="COG2163">
    <property type="taxonomic scope" value="Bacteria"/>
</dbReference>
<dbReference type="AlphaFoldDB" id="A0A0H2YQW7"/>
<dbReference type="PaxDb" id="195103-CPF_2691"/>
<accession>A0A0H2YQW7</accession>
<dbReference type="GO" id="GO:1990904">
    <property type="term" value="C:ribonucleoprotein complex"/>
    <property type="evidence" value="ECO:0007669"/>
    <property type="project" value="UniProtKB-KW"/>
</dbReference>
<dbReference type="InterPro" id="IPR041985">
    <property type="entry name" value="Ribosomal_eL14_KOW"/>
</dbReference>
<evidence type="ECO:0000256" key="2">
    <source>
        <dbReference type="ARBA" id="ARBA00023274"/>
    </source>
</evidence>
<proteinExistence type="predicted"/>
<dbReference type="InterPro" id="IPR008991">
    <property type="entry name" value="Translation_prot_SH3-like_sf"/>
</dbReference>
<sequence length="102" mass="11386">MTKVIFEVDKLQETDLIGRLVTSNAGRDTGKSYIVIGLVDDDLLVANGATKTIEMPKKKKIKHVVLTEILDDELKSCIISKDKNANLKIKRFLKLSSTNKEV</sequence>
<dbReference type="GO" id="GO:0005840">
    <property type="term" value="C:ribosome"/>
    <property type="evidence" value="ECO:0007669"/>
    <property type="project" value="UniProtKB-KW"/>
</dbReference>
<dbReference type="HOGENOM" id="CLU_168121_0_0_9"/>
<evidence type="ECO:0008006" key="5">
    <source>
        <dbReference type="Google" id="ProtNLM"/>
    </source>
</evidence>
<protein>
    <recommendedName>
        <fullName evidence="5">LSU ribosomal protein L14E</fullName>
    </recommendedName>
</protein>
<dbReference type="CDD" id="cd06088">
    <property type="entry name" value="KOW_RPL14"/>
    <property type="match status" value="1"/>
</dbReference>
<gene>
    <name evidence="3" type="ordered locus">CPF_2691</name>
</gene>
<dbReference type="Proteomes" id="UP000001823">
    <property type="component" value="Chromosome"/>
</dbReference>